<dbReference type="Pfam" id="PF00932">
    <property type="entry name" value="LTD"/>
    <property type="match status" value="1"/>
</dbReference>
<evidence type="ECO:0000313" key="3">
    <source>
        <dbReference type="EMBL" id="MBA4607758.1"/>
    </source>
</evidence>
<dbReference type="PROSITE" id="PS51841">
    <property type="entry name" value="LTD"/>
    <property type="match status" value="1"/>
</dbReference>
<keyword evidence="3" id="KW-0540">Nuclease</keyword>
<keyword evidence="3" id="KW-0378">Hydrolase</keyword>
<dbReference type="InterPro" id="IPR036415">
    <property type="entry name" value="Lamin_tail_dom_sf"/>
</dbReference>
<gene>
    <name evidence="3" type="ORF">H1W00_04640</name>
</gene>
<protein>
    <submittedName>
        <fullName evidence="3">ExeM/NucH family extracellular endonuclease</fullName>
    </submittedName>
</protein>
<dbReference type="RefSeq" id="WP_181754063.1">
    <property type="nucleotide sequence ID" value="NZ_JACEOG010000001.1"/>
</dbReference>
<keyword evidence="4" id="KW-1185">Reference proteome</keyword>
<evidence type="ECO:0000256" key="1">
    <source>
        <dbReference type="SAM" id="SignalP"/>
    </source>
</evidence>
<keyword evidence="3" id="KW-0255">Endonuclease</keyword>
<dbReference type="Gene3D" id="2.60.40.10">
    <property type="entry name" value="Immunoglobulins"/>
    <property type="match status" value="1"/>
</dbReference>
<feature type="chain" id="PRO_5032590273" evidence="1">
    <location>
        <begin position="29"/>
        <end position="1111"/>
    </location>
</feature>
<dbReference type="Proteomes" id="UP000550354">
    <property type="component" value="Unassembled WGS sequence"/>
</dbReference>
<dbReference type="NCBIfam" id="NF033681">
    <property type="entry name" value="ExeM_NucH_DNase"/>
    <property type="match status" value="1"/>
</dbReference>
<dbReference type="PANTHER" id="PTHR42834">
    <property type="entry name" value="ENDONUCLEASE/EXONUCLEASE/PHOSPHATASE FAMILY PROTEIN (AFU_ORTHOLOGUE AFUA_3G09210)"/>
    <property type="match status" value="1"/>
</dbReference>
<dbReference type="GO" id="GO:0005975">
    <property type="term" value="P:carbohydrate metabolic process"/>
    <property type="evidence" value="ECO:0007669"/>
    <property type="project" value="UniProtKB-ARBA"/>
</dbReference>
<dbReference type="InterPro" id="IPR013783">
    <property type="entry name" value="Ig-like_fold"/>
</dbReference>
<dbReference type="Pfam" id="PF03372">
    <property type="entry name" value="Exo_endo_phos"/>
    <property type="match status" value="1"/>
</dbReference>
<dbReference type="InterPro" id="IPR047971">
    <property type="entry name" value="ExeM-like"/>
</dbReference>
<feature type="signal peptide" evidence="1">
    <location>
        <begin position="1"/>
        <end position="28"/>
    </location>
</feature>
<keyword evidence="1" id="KW-0732">Signal</keyword>
<feature type="domain" description="LTD" evidence="2">
    <location>
        <begin position="22"/>
        <end position="188"/>
    </location>
</feature>
<dbReference type="InterPro" id="IPR036691">
    <property type="entry name" value="Endo/exonu/phosph_ase_sf"/>
</dbReference>
<evidence type="ECO:0000313" key="4">
    <source>
        <dbReference type="Proteomes" id="UP000550354"/>
    </source>
</evidence>
<accession>A0A838XG54</accession>
<dbReference type="Gene3D" id="3.60.10.10">
    <property type="entry name" value="Endonuclease/exonuclease/phosphatase"/>
    <property type="match status" value="1"/>
</dbReference>
<dbReference type="SUPFAM" id="SSF56219">
    <property type="entry name" value="DNase I-like"/>
    <property type="match status" value="1"/>
</dbReference>
<dbReference type="SUPFAM" id="SSF74853">
    <property type="entry name" value="Lamin A/C globular tail domain"/>
    <property type="match status" value="1"/>
</dbReference>
<dbReference type="EMBL" id="JACEOG010000001">
    <property type="protein sequence ID" value="MBA4607758.1"/>
    <property type="molecule type" value="Genomic_DNA"/>
</dbReference>
<organism evidence="3 4">
    <name type="scientific">Aeromicrobium phoceense</name>
    <dbReference type="NCBI Taxonomy" id="2754045"/>
    <lineage>
        <taxon>Bacteria</taxon>
        <taxon>Bacillati</taxon>
        <taxon>Actinomycetota</taxon>
        <taxon>Actinomycetes</taxon>
        <taxon>Propionibacteriales</taxon>
        <taxon>Nocardioidaceae</taxon>
        <taxon>Aeromicrobium</taxon>
    </lineage>
</organism>
<reference evidence="3 4" key="1">
    <citation type="submission" date="2020-07" db="EMBL/GenBank/DDBJ databases">
        <title>Draft genome and description of Aeromicrobium phoceense strain Marseille-Q0843 isolated from healthy skin swab.</title>
        <authorList>
            <person name="Boxberger M."/>
            <person name="La Scola B."/>
        </authorList>
    </citation>
    <scope>NUCLEOTIDE SEQUENCE [LARGE SCALE GENOMIC DNA]</scope>
    <source>
        <strain evidence="3 4">Marseille-Q0843</strain>
    </source>
</reference>
<evidence type="ECO:0000259" key="2">
    <source>
        <dbReference type="PROSITE" id="PS51841"/>
    </source>
</evidence>
<comment type="caution">
    <text evidence="3">The sequence shown here is derived from an EMBL/GenBank/DDBJ whole genome shotgun (WGS) entry which is preliminary data.</text>
</comment>
<dbReference type="AlphaFoldDB" id="A0A838XG54"/>
<dbReference type="Pfam" id="PF16640">
    <property type="entry name" value="Big_3_5"/>
    <property type="match status" value="1"/>
</dbReference>
<dbReference type="GO" id="GO:0004519">
    <property type="term" value="F:endonuclease activity"/>
    <property type="evidence" value="ECO:0007669"/>
    <property type="project" value="UniProtKB-KW"/>
</dbReference>
<proteinExistence type="predicted"/>
<sequence length="1111" mass="114203">MSRPVLRGLTALAVAAGAAVAVPPAATAAPDGSGLVINEVYLNGGSAGATYLNKFVELHNPTDEDISVNGWSVQYRAYNGTANFSAVIPLGDRHLEPGGTLLVSGNSNAANGAALPTPDVASTTGFSGNSNGGTIALVSSETALTGDLATVRANASLVDLIGYGLSNTYEGTAKADGYTVTASVTRAAGADTDVNSTDFTTAAPSPVACGATCAGPGDAEPEEPEPSETVTIAQIQGTGAASPRVGQTVTTTGVVTALYASGGFNGAYLQTPGTGGTAGPASHGLFVFGSSTAFAQSVDLGDTIDVTGAVSEFNGLTQITAATWQDATTAGTVTPTPVTFPMTEAQREALEGMLVDATAGTFTLTNNYGTNTFGEIGLASGDTVLPQPTNEVRPRTSAYDALVARNAARMITLDDGKSINFTSGANRAIPGPWLTPTNEVRTGASVTIDEPLVMDWRNSTWKLQPTQPFAAGGESATIAPQSTRETAPKDVGGAVKLASFNVLNYFTTTGEDWVSSSRGTCTFYTDRDGNRITVNTCTNNGPRGAANDVSLARQQAKIVRAINTLDADVLSLEEIEDTGSLGGADRDEALTTLVAALNADAGSQRWAAVLSPSTIPTSGRDVIRTAFIYQRDVVEPVGPSVILDSPAFASARAPLAQEFRPVDGDAGQDFLAIVNHFKSKGSGDGVNADQGDGQGASNRARVGQAEALVDFVSSLEEQTDTDRVFLLGDFNSYAKEDPLAIIEDAGFVNVDQRLTDEETYQFEGMHGSLDHVFASSAAFARVTGADVWTINAPESIGREYSRFNNNVTNLFDASTPFRASDHDPVIVGFDPGAAAEVATTTTAKVPSVVWADEAFDVAVTVASGTGSPRGTATVSLGDEVLGTAAVADGRATVTVSAGSLRAGRHVLDVAFAGEGRYADSAGTVTVDVRADSAITASAARGTYGKPTAITVTGAPDAGGLLYATAGGRIVASAIMRSGSSTIRVPGTALRPGTTAVTVFYAGDRAHEPSRTSVDVTIAKARATVSAKVLNGKVTERTRAKVRVVVRTPGFVESSGKVRIYRGSKLLASGNVKGGKVTVTLPRQKSSVRLTARFSGTSLTSPASRAFVLRVR</sequence>
<dbReference type="InterPro" id="IPR005135">
    <property type="entry name" value="Endo/exonuclease/phosphatase"/>
</dbReference>
<dbReference type="CDD" id="cd04486">
    <property type="entry name" value="YhcR_OBF_like"/>
    <property type="match status" value="1"/>
</dbReference>
<dbReference type="PANTHER" id="PTHR42834:SF1">
    <property type="entry name" value="ENDONUCLEASE_EXONUCLEASE_PHOSPHATASE FAMILY PROTEIN (AFU_ORTHOLOGUE AFUA_3G09210)"/>
    <property type="match status" value="1"/>
</dbReference>
<dbReference type="InterPro" id="IPR032109">
    <property type="entry name" value="Big_3_5"/>
</dbReference>
<name>A0A838XG54_9ACTN</name>
<dbReference type="InterPro" id="IPR001322">
    <property type="entry name" value="Lamin_tail_dom"/>
</dbReference>
<dbReference type="CDD" id="cd10283">
    <property type="entry name" value="MnuA_DNase1-like"/>
    <property type="match status" value="1"/>
</dbReference>